<protein>
    <recommendedName>
        <fullName evidence="5">Mercuric reductase</fullName>
        <ecNumber evidence="4">1.16.1.1</ecNumber>
    </recommendedName>
    <alternativeName>
        <fullName evidence="15">Hg(II) reductase</fullName>
    </alternativeName>
</protein>
<dbReference type="EMBL" id="JAKIJS010000001">
    <property type="protein sequence ID" value="MCF6136422.1"/>
    <property type="molecule type" value="Genomic_DNA"/>
</dbReference>
<keyword evidence="6" id="KW-0475">Mercuric resistance</keyword>
<comment type="cofactor">
    <cofactor evidence="1">
        <name>FAD</name>
        <dbReference type="ChEBI" id="CHEBI:57692"/>
    </cofactor>
</comment>
<evidence type="ECO:0000256" key="14">
    <source>
        <dbReference type="ARBA" id="ARBA00023284"/>
    </source>
</evidence>
<keyword evidence="10" id="KW-0521">NADP</keyword>
<comment type="caution">
    <text evidence="20">The sequence shown here is derived from an EMBL/GenBank/DDBJ whole genome shotgun (WGS) entry which is preliminary data.</text>
</comment>
<evidence type="ECO:0000256" key="13">
    <source>
        <dbReference type="ARBA" id="ARBA00023157"/>
    </source>
</evidence>
<dbReference type="PROSITE" id="PS00076">
    <property type="entry name" value="PYRIDINE_REDOX_1"/>
    <property type="match status" value="1"/>
</dbReference>
<evidence type="ECO:0000256" key="11">
    <source>
        <dbReference type="ARBA" id="ARBA00022914"/>
    </source>
</evidence>
<dbReference type="PANTHER" id="PTHR43014:SF4">
    <property type="entry name" value="PYRIDINE NUCLEOTIDE-DISULFIDE OXIDOREDUCTASE RCLA-RELATED"/>
    <property type="match status" value="1"/>
</dbReference>
<dbReference type="Gene3D" id="3.30.390.30">
    <property type="match status" value="1"/>
</dbReference>
<evidence type="ECO:0000256" key="7">
    <source>
        <dbReference type="ARBA" id="ARBA00022630"/>
    </source>
</evidence>
<feature type="domain" description="FAD/NAD(P)-binding" evidence="19">
    <location>
        <begin position="2"/>
        <end position="319"/>
    </location>
</feature>
<keyword evidence="12 17" id="KW-0560">Oxidoreductase</keyword>
<comment type="catalytic activity">
    <reaction evidence="16">
        <text>Hg + NADP(+) + H(+) = Hg(2+) + NADPH</text>
        <dbReference type="Rhea" id="RHEA:23856"/>
        <dbReference type="ChEBI" id="CHEBI:15378"/>
        <dbReference type="ChEBI" id="CHEBI:16170"/>
        <dbReference type="ChEBI" id="CHEBI:16793"/>
        <dbReference type="ChEBI" id="CHEBI:57783"/>
        <dbReference type="ChEBI" id="CHEBI:58349"/>
        <dbReference type="EC" id="1.16.1.1"/>
    </reaction>
</comment>
<dbReference type="InterPro" id="IPR036188">
    <property type="entry name" value="FAD/NAD-bd_sf"/>
</dbReference>
<dbReference type="NCBIfam" id="TIGR02053">
    <property type="entry name" value="MerA"/>
    <property type="match status" value="1"/>
</dbReference>
<comment type="similarity">
    <text evidence="2 17">Belongs to the class-I pyridine nucleotide-disulfide oxidoreductase family.</text>
</comment>
<keyword evidence="9 17" id="KW-0274">FAD</keyword>
<keyword evidence="21" id="KW-1185">Reference proteome</keyword>
<dbReference type="InterPro" id="IPR021179">
    <property type="entry name" value="Mercury_reductase_MerA"/>
</dbReference>
<keyword evidence="13" id="KW-1015">Disulfide bond</keyword>
<proteinExistence type="inferred from homology"/>
<sequence>MYDLIVIGSGAASFSAAIRAVEGGAKVAMVEKGTVGGTCVNVGCVPSKTLLRAGDIQRTANHQPFKGLNLSAEAPDLSKLKNQKDALVNQLRQEKYENLIEDYGFEFIKGEASFVDEKTITVSGEKFSTKHFLIATGASPAIPAIPGLSEIDFLTSTTALDLTEVPKSIAIIGAGYVAMELGQLFRNLGSEVTLLQRSDRVMKEYDQEISDTVEKVLIDEGIKIKTGVTYKKIDEVDDKKRIHYIQSGAKHTIEADEVIVAAGRNPNTTSLKLENAGVELGDAGEVKTNEYLQTNVPHIYAAGDVTLGPQFVYVAAYEGGLVAKNILQEEKQKVDLSTVPAVTFTNPSIASVGKTEQQAIKEGLEVQTSVLPLESVPRALANQEMNGLFKLVIDANTKRLLGAQVVSENAGDVIYAATLAVKFNLTADDIKDTMAPYLTMAEGIKLASLSFDKDVSKLSCCAG</sequence>
<keyword evidence="7 17" id="KW-0285">Flavoprotein</keyword>
<dbReference type="PRINTS" id="PR00368">
    <property type="entry name" value="FADPNR"/>
</dbReference>
<evidence type="ECO:0000259" key="18">
    <source>
        <dbReference type="Pfam" id="PF02852"/>
    </source>
</evidence>
<keyword evidence="11" id="KW-0476">Mercury</keyword>
<dbReference type="EC" id="1.16.1.1" evidence="4"/>
<evidence type="ECO:0000256" key="9">
    <source>
        <dbReference type="ARBA" id="ARBA00022827"/>
    </source>
</evidence>
<dbReference type="SUPFAM" id="SSF51905">
    <property type="entry name" value="FAD/NAD(P)-binding domain"/>
    <property type="match status" value="1"/>
</dbReference>
<dbReference type="GO" id="GO:0016152">
    <property type="term" value="F:mercury (II) reductase (NADP+) activity"/>
    <property type="evidence" value="ECO:0007669"/>
    <property type="project" value="UniProtKB-EC"/>
</dbReference>
<dbReference type="InterPro" id="IPR012999">
    <property type="entry name" value="Pyr_OxRdtase_I_AS"/>
</dbReference>
<evidence type="ECO:0000256" key="2">
    <source>
        <dbReference type="ARBA" id="ARBA00007532"/>
    </source>
</evidence>
<evidence type="ECO:0000256" key="17">
    <source>
        <dbReference type="RuleBase" id="RU003691"/>
    </source>
</evidence>
<dbReference type="Gene3D" id="3.50.50.60">
    <property type="entry name" value="FAD/NAD(P)-binding domain"/>
    <property type="match status" value="2"/>
</dbReference>
<keyword evidence="8" id="KW-0479">Metal-binding</keyword>
<reference evidence="20 21" key="1">
    <citation type="submission" date="2022-01" db="EMBL/GenBank/DDBJ databases">
        <title>Alkalihalobacillus sp. EGI L200015, a novel bacterium isolated from a salt lake sediment.</title>
        <authorList>
            <person name="Gao L."/>
            <person name="Fang B.-Z."/>
            <person name="Li W.-J."/>
        </authorList>
    </citation>
    <scope>NUCLEOTIDE SEQUENCE [LARGE SCALE GENOMIC DNA]</scope>
    <source>
        <strain evidence="20 21">KCTC 12718</strain>
    </source>
</reference>
<evidence type="ECO:0000256" key="3">
    <source>
        <dbReference type="ARBA" id="ARBA00011738"/>
    </source>
</evidence>
<evidence type="ECO:0000313" key="21">
    <source>
        <dbReference type="Proteomes" id="UP001649381"/>
    </source>
</evidence>
<evidence type="ECO:0000256" key="15">
    <source>
        <dbReference type="ARBA" id="ARBA00031725"/>
    </source>
</evidence>
<dbReference type="InterPro" id="IPR023753">
    <property type="entry name" value="FAD/NAD-binding_dom"/>
</dbReference>
<evidence type="ECO:0000256" key="10">
    <source>
        <dbReference type="ARBA" id="ARBA00022857"/>
    </source>
</evidence>
<dbReference type="Proteomes" id="UP001649381">
    <property type="component" value="Unassembled WGS sequence"/>
</dbReference>
<evidence type="ECO:0000256" key="6">
    <source>
        <dbReference type="ARBA" id="ARBA00022466"/>
    </source>
</evidence>
<evidence type="ECO:0000256" key="5">
    <source>
        <dbReference type="ARBA" id="ARBA00014791"/>
    </source>
</evidence>
<dbReference type="Pfam" id="PF02852">
    <property type="entry name" value="Pyr_redox_dim"/>
    <property type="match status" value="1"/>
</dbReference>
<comment type="subunit">
    <text evidence="3">Homodimer.</text>
</comment>
<evidence type="ECO:0000256" key="16">
    <source>
        <dbReference type="ARBA" id="ARBA00048984"/>
    </source>
</evidence>
<name>A0ABS9GUA9_9BACL</name>
<accession>A0ABS9GUA9</accession>
<gene>
    <name evidence="20" type="primary">merA</name>
    <name evidence="20" type="ORF">L2716_01685</name>
</gene>
<organism evidence="20 21">
    <name type="scientific">Pseudalkalibacillus berkeleyi</name>
    <dbReference type="NCBI Taxonomy" id="1069813"/>
    <lineage>
        <taxon>Bacteria</taxon>
        <taxon>Bacillati</taxon>
        <taxon>Bacillota</taxon>
        <taxon>Bacilli</taxon>
        <taxon>Bacillales</taxon>
        <taxon>Fictibacillaceae</taxon>
        <taxon>Pseudalkalibacillus</taxon>
    </lineage>
</organism>
<dbReference type="PRINTS" id="PR00411">
    <property type="entry name" value="PNDRDTASEI"/>
</dbReference>
<evidence type="ECO:0000256" key="1">
    <source>
        <dbReference type="ARBA" id="ARBA00001974"/>
    </source>
</evidence>
<evidence type="ECO:0000313" key="20">
    <source>
        <dbReference type="EMBL" id="MCF6136422.1"/>
    </source>
</evidence>
<dbReference type="InterPro" id="IPR016156">
    <property type="entry name" value="FAD/NAD-linked_Rdtase_dimer_sf"/>
</dbReference>
<dbReference type="SUPFAM" id="SSF55424">
    <property type="entry name" value="FAD/NAD-linked reductases, dimerisation (C-terminal) domain"/>
    <property type="match status" value="1"/>
</dbReference>
<evidence type="ECO:0000259" key="19">
    <source>
        <dbReference type="Pfam" id="PF07992"/>
    </source>
</evidence>
<dbReference type="InterPro" id="IPR004099">
    <property type="entry name" value="Pyr_nucl-diS_OxRdtase_dimer"/>
</dbReference>
<keyword evidence="14 17" id="KW-0676">Redox-active center</keyword>
<dbReference type="Pfam" id="PF07992">
    <property type="entry name" value="Pyr_redox_2"/>
    <property type="match status" value="1"/>
</dbReference>
<evidence type="ECO:0000256" key="8">
    <source>
        <dbReference type="ARBA" id="ARBA00022723"/>
    </source>
</evidence>
<dbReference type="PANTHER" id="PTHR43014">
    <property type="entry name" value="MERCURIC REDUCTASE"/>
    <property type="match status" value="1"/>
</dbReference>
<evidence type="ECO:0000256" key="4">
    <source>
        <dbReference type="ARBA" id="ARBA00012661"/>
    </source>
</evidence>
<dbReference type="InterPro" id="IPR001100">
    <property type="entry name" value="Pyr_nuc-diS_OxRdtase"/>
</dbReference>
<feature type="domain" description="Pyridine nucleotide-disulphide oxidoreductase dimerisation" evidence="18">
    <location>
        <begin position="339"/>
        <end position="446"/>
    </location>
</feature>
<dbReference type="PIRSF" id="PIRSF000350">
    <property type="entry name" value="Mercury_reductase_MerA"/>
    <property type="match status" value="1"/>
</dbReference>
<evidence type="ECO:0000256" key="12">
    <source>
        <dbReference type="ARBA" id="ARBA00023002"/>
    </source>
</evidence>